<evidence type="ECO:0000313" key="1">
    <source>
        <dbReference type="EMBL" id="MFN0290314.1"/>
    </source>
</evidence>
<keyword evidence="2" id="KW-1185">Reference proteome</keyword>
<accession>A0ABW9JD49</accession>
<comment type="caution">
    <text evidence="1">The sequence shown here is derived from an EMBL/GenBank/DDBJ whole genome shotgun (WGS) entry which is preliminary data.</text>
</comment>
<sequence length="100" mass="11387">MVEIFKTDVKCPLLAQQIITEILVYFIDVEVSFDLEDKDCIFRLSTEKTLDNLEAEVCKIIEHNGCCAELLTSDFSSDCVVDFSNSIDHRKSLNAFLSIF</sequence>
<gene>
    <name evidence="1" type="ORF">E5L68_002870</name>
</gene>
<proteinExistence type="predicted"/>
<name>A0ABW9JD49_9SPHI</name>
<reference evidence="1 2" key="1">
    <citation type="submission" date="2024-12" db="EMBL/GenBank/DDBJ databases">
        <authorList>
            <person name="Hu S."/>
        </authorList>
    </citation>
    <scope>NUCLEOTIDE SEQUENCE [LARGE SCALE GENOMIC DNA]</scope>
    <source>
        <strain evidence="1 2">P-25</strain>
    </source>
</reference>
<evidence type="ECO:0000313" key="2">
    <source>
        <dbReference type="Proteomes" id="UP001517367"/>
    </source>
</evidence>
<organism evidence="1 2">
    <name type="scientific">Pedobacter helvus</name>
    <dbReference type="NCBI Taxonomy" id="2563444"/>
    <lineage>
        <taxon>Bacteria</taxon>
        <taxon>Pseudomonadati</taxon>
        <taxon>Bacteroidota</taxon>
        <taxon>Sphingobacteriia</taxon>
        <taxon>Sphingobacteriales</taxon>
        <taxon>Sphingobacteriaceae</taxon>
        <taxon>Pedobacter</taxon>
    </lineage>
</organism>
<dbReference type="Proteomes" id="UP001517367">
    <property type="component" value="Unassembled WGS sequence"/>
</dbReference>
<dbReference type="RefSeq" id="WP_138727895.1">
    <property type="nucleotide sequence ID" value="NZ_SRMP02000001.1"/>
</dbReference>
<dbReference type="EMBL" id="SRMP02000001">
    <property type="protein sequence ID" value="MFN0290314.1"/>
    <property type="molecule type" value="Genomic_DNA"/>
</dbReference>
<protein>
    <submittedName>
        <fullName evidence="1">Uncharacterized protein</fullName>
    </submittedName>
</protein>